<dbReference type="InterPro" id="IPR004358">
    <property type="entry name" value="Sig_transdc_His_kin-like_C"/>
</dbReference>
<feature type="domain" description="Histidine kinase" evidence="3">
    <location>
        <begin position="1"/>
        <end position="47"/>
    </location>
</feature>
<keyword evidence="4" id="KW-0808">Transferase</keyword>
<name>A0A2W5R2U4_ANCNO</name>
<dbReference type="Pfam" id="PF02518">
    <property type="entry name" value="HATPase_c"/>
    <property type="match status" value="1"/>
</dbReference>
<dbReference type="AlphaFoldDB" id="A0A2W5R2U4"/>
<evidence type="ECO:0000259" key="3">
    <source>
        <dbReference type="PROSITE" id="PS50109"/>
    </source>
</evidence>
<comment type="caution">
    <text evidence="4">The sequence shown here is derived from an EMBL/GenBank/DDBJ whole genome shotgun (WGS) entry which is preliminary data.</text>
</comment>
<protein>
    <recommendedName>
        <fullName evidence="2">histidine kinase</fullName>
        <ecNumber evidence="2">2.7.13.3</ecNumber>
    </recommendedName>
</protein>
<dbReference type="EMBL" id="QFQD01000023">
    <property type="protein sequence ID" value="PZQ83134.1"/>
    <property type="molecule type" value="Genomic_DNA"/>
</dbReference>
<evidence type="ECO:0000313" key="5">
    <source>
        <dbReference type="Proteomes" id="UP000248887"/>
    </source>
</evidence>
<dbReference type="SUPFAM" id="SSF55874">
    <property type="entry name" value="ATPase domain of HSP90 chaperone/DNA topoisomerase II/histidine kinase"/>
    <property type="match status" value="1"/>
</dbReference>
<keyword evidence="4" id="KW-0418">Kinase</keyword>
<dbReference type="InterPro" id="IPR003594">
    <property type="entry name" value="HATPase_dom"/>
</dbReference>
<evidence type="ECO:0000256" key="2">
    <source>
        <dbReference type="ARBA" id="ARBA00012438"/>
    </source>
</evidence>
<dbReference type="EC" id="2.7.13.3" evidence="2"/>
<dbReference type="Gene3D" id="3.30.565.10">
    <property type="entry name" value="Histidine kinase-like ATPase, C-terminal domain"/>
    <property type="match status" value="1"/>
</dbReference>
<dbReference type="Proteomes" id="UP000248887">
    <property type="component" value="Unassembled WGS sequence"/>
</dbReference>
<reference evidence="4 5" key="1">
    <citation type="submission" date="2017-08" db="EMBL/GenBank/DDBJ databases">
        <title>Infants hospitalized years apart are colonized by the same room-sourced microbial strains.</title>
        <authorList>
            <person name="Brooks B."/>
            <person name="Olm M.R."/>
            <person name="Firek B.A."/>
            <person name="Baker R."/>
            <person name="Thomas B.C."/>
            <person name="Morowitz M.J."/>
            <person name="Banfield J.F."/>
        </authorList>
    </citation>
    <scope>NUCLEOTIDE SEQUENCE [LARGE SCALE GENOMIC DNA]</scope>
    <source>
        <strain evidence="4">S2_005_001_R2_27</strain>
    </source>
</reference>
<evidence type="ECO:0000313" key="4">
    <source>
        <dbReference type="EMBL" id="PZQ83134.1"/>
    </source>
</evidence>
<gene>
    <name evidence="4" type="ORF">DI549_08930</name>
</gene>
<evidence type="ECO:0000256" key="1">
    <source>
        <dbReference type="ARBA" id="ARBA00000085"/>
    </source>
</evidence>
<feature type="non-terminal residue" evidence="4">
    <location>
        <position position="1"/>
    </location>
</feature>
<dbReference type="InterPro" id="IPR005467">
    <property type="entry name" value="His_kinase_dom"/>
</dbReference>
<dbReference type="PRINTS" id="PR00344">
    <property type="entry name" value="BCTRLSENSOR"/>
</dbReference>
<comment type="catalytic activity">
    <reaction evidence="1">
        <text>ATP + protein L-histidine = ADP + protein N-phospho-L-histidine.</text>
        <dbReference type="EC" id="2.7.13.3"/>
    </reaction>
</comment>
<dbReference type="PROSITE" id="PS50109">
    <property type="entry name" value="HIS_KIN"/>
    <property type="match status" value="1"/>
</dbReference>
<organism evidence="4 5">
    <name type="scientific">Ancylobacter novellus</name>
    <name type="common">Thiobacillus novellus</name>
    <dbReference type="NCBI Taxonomy" id="921"/>
    <lineage>
        <taxon>Bacteria</taxon>
        <taxon>Pseudomonadati</taxon>
        <taxon>Pseudomonadota</taxon>
        <taxon>Alphaproteobacteria</taxon>
        <taxon>Hyphomicrobiales</taxon>
        <taxon>Xanthobacteraceae</taxon>
        <taxon>Ancylobacter</taxon>
    </lineage>
</organism>
<sequence length="51" mass="5418">FYTTKKDGMGMGLSISRSIIEAHGGRIVPSLVEGGGMLFTVKLPVLKEAQP</sequence>
<dbReference type="InterPro" id="IPR036890">
    <property type="entry name" value="HATPase_C_sf"/>
</dbReference>
<accession>A0A2W5R2U4</accession>
<proteinExistence type="predicted"/>
<dbReference type="GO" id="GO:0004673">
    <property type="term" value="F:protein histidine kinase activity"/>
    <property type="evidence" value="ECO:0007669"/>
    <property type="project" value="UniProtKB-EC"/>
</dbReference>